<dbReference type="PANTHER" id="PTHR46224">
    <property type="entry name" value="ANKYRIN REPEAT FAMILY PROTEIN"/>
    <property type="match status" value="1"/>
</dbReference>
<keyword evidence="2" id="KW-0802">TPR repeat</keyword>
<dbReference type="InterPro" id="IPR036770">
    <property type="entry name" value="Ankyrin_rpt-contain_sf"/>
</dbReference>
<dbReference type="Pfam" id="PF00515">
    <property type="entry name" value="TPR_1"/>
    <property type="match status" value="1"/>
</dbReference>
<dbReference type="SUPFAM" id="SSF48403">
    <property type="entry name" value="Ankyrin repeat"/>
    <property type="match status" value="1"/>
</dbReference>
<dbReference type="Proteomes" id="UP001630127">
    <property type="component" value="Unassembled WGS sequence"/>
</dbReference>
<reference evidence="3 4" key="1">
    <citation type="submission" date="2024-11" db="EMBL/GenBank/DDBJ databases">
        <title>A near-complete genome assembly of Cinchona calisaya.</title>
        <authorList>
            <person name="Lian D.C."/>
            <person name="Zhao X.W."/>
            <person name="Wei L."/>
        </authorList>
    </citation>
    <scope>NUCLEOTIDE SEQUENCE [LARGE SCALE GENOMIC DNA]</scope>
    <source>
        <tissue evidence="3">Nenye</tissue>
    </source>
</reference>
<dbReference type="Gene3D" id="1.25.40.20">
    <property type="entry name" value="Ankyrin repeat-containing domain"/>
    <property type="match status" value="1"/>
</dbReference>
<dbReference type="Pfam" id="PF12796">
    <property type="entry name" value="Ank_2"/>
    <property type="match status" value="1"/>
</dbReference>
<dbReference type="PROSITE" id="PS50005">
    <property type="entry name" value="TPR"/>
    <property type="match status" value="1"/>
</dbReference>
<dbReference type="Gene3D" id="1.25.40.10">
    <property type="entry name" value="Tetratricopeptide repeat domain"/>
    <property type="match status" value="1"/>
</dbReference>
<dbReference type="InterPro" id="IPR011990">
    <property type="entry name" value="TPR-like_helical_dom_sf"/>
</dbReference>
<dbReference type="PROSITE" id="PS50088">
    <property type="entry name" value="ANK_REPEAT"/>
    <property type="match status" value="1"/>
</dbReference>
<evidence type="ECO:0000256" key="1">
    <source>
        <dbReference type="PROSITE-ProRule" id="PRU00023"/>
    </source>
</evidence>
<dbReference type="AlphaFoldDB" id="A0ABD2ZDX7"/>
<dbReference type="PROSITE" id="PS50297">
    <property type="entry name" value="ANK_REP_REGION"/>
    <property type="match status" value="1"/>
</dbReference>
<feature type="repeat" description="TPR" evidence="2">
    <location>
        <begin position="170"/>
        <end position="203"/>
    </location>
</feature>
<accession>A0ABD2ZDX7</accession>
<protein>
    <submittedName>
        <fullName evidence="3">Uncharacterized protein</fullName>
    </submittedName>
</protein>
<dbReference type="SMART" id="SM00248">
    <property type="entry name" value="ANK"/>
    <property type="match status" value="2"/>
</dbReference>
<proteinExistence type="predicted"/>
<dbReference type="PROSITE" id="PS50293">
    <property type="entry name" value="TPR_REGION"/>
    <property type="match status" value="1"/>
</dbReference>
<feature type="non-terminal residue" evidence="3">
    <location>
        <position position="1"/>
    </location>
</feature>
<name>A0ABD2ZDX7_9GENT</name>
<evidence type="ECO:0000313" key="4">
    <source>
        <dbReference type="Proteomes" id="UP001630127"/>
    </source>
</evidence>
<evidence type="ECO:0000313" key="3">
    <source>
        <dbReference type="EMBL" id="KAL3517648.1"/>
    </source>
</evidence>
<comment type="caution">
    <text evidence="3">The sequence shown here is derived from an EMBL/GenBank/DDBJ whole genome shotgun (WGS) entry which is preliminary data.</text>
</comment>
<sequence length="231" mass="25633">AGADPNVVSCGKTPLVAAACEDETKIIKCLLKSGANPNVADNCGVTPLEHGAMRGNLATVMILFPFTSQISSFPDWSFSGIMKHINSAKARKQRDDKMMEVFQMSKSKGADAFKRKDYLDAIYWYSEASFADPCDATSYSNRSLCWTLLKQGIQALFDAEMCVKMKPTWAKAHYREGAAWMLLENYSMAAEAFSKALKLDPDNNEIRKAHWEAVEAEFGISVSENLKVLHI</sequence>
<dbReference type="SUPFAM" id="SSF48452">
    <property type="entry name" value="TPR-like"/>
    <property type="match status" value="1"/>
</dbReference>
<feature type="repeat" description="ANK" evidence="1">
    <location>
        <begin position="10"/>
        <end position="42"/>
    </location>
</feature>
<dbReference type="InterPro" id="IPR002110">
    <property type="entry name" value="Ankyrin_rpt"/>
</dbReference>
<dbReference type="InterPro" id="IPR051616">
    <property type="entry name" value="Cul2-RING_E3_ligase_SR"/>
</dbReference>
<dbReference type="PANTHER" id="PTHR46224:SF67">
    <property type="entry name" value="HSP70-HSP90 ORGANIZING PROTEIN 3-LIKE"/>
    <property type="match status" value="1"/>
</dbReference>
<gene>
    <name evidence="3" type="ORF">ACH5RR_020237</name>
</gene>
<dbReference type="InterPro" id="IPR019734">
    <property type="entry name" value="TPR_rpt"/>
</dbReference>
<dbReference type="SMART" id="SM00028">
    <property type="entry name" value="TPR"/>
    <property type="match status" value="2"/>
</dbReference>
<organism evidence="3 4">
    <name type="scientific">Cinchona calisaya</name>
    <dbReference type="NCBI Taxonomy" id="153742"/>
    <lineage>
        <taxon>Eukaryota</taxon>
        <taxon>Viridiplantae</taxon>
        <taxon>Streptophyta</taxon>
        <taxon>Embryophyta</taxon>
        <taxon>Tracheophyta</taxon>
        <taxon>Spermatophyta</taxon>
        <taxon>Magnoliopsida</taxon>
        <taxon>eudicotyledons</taxon>
        <taxon>Gunneridae</taxon>
        <taxon>Pentapetalae</taxon>
        <taxon>asterids</taxon>
        <taxon>lamiids</taxon>
        <taxon>Gentianales</taxon>
        <taxon>Rubiaceae</taxon>
        <taxon>Cinchonoideae</taxon>
        <taxon>Cinchoneae</taxon>
        <taxon>Cinchona</taxon>
    </lineage>
</organism>
<dbReference type="EMBL" id="JBJUIK010000009">
    <property type="protein sequence ID" value="KAL3517648.1"/>
    <property type="molecule type" value="Genomic_DNA"/>
</dbReference>
<keyword evidence="4" id="KW-1185">Reference proteome</keyword>
<keyword evidence="1" id="KW-0040">ANK repeat</keyword>
<evidence type="ECO:0000256" key="2">
    <source>
        <dbReference type="PROSITE-ProRule" id="PRU00339"/>
    </source>
</evidence>